<dbReference type="InterPro" id="IPR004089">
    <property type="entry name" value="MCPsignal_dom"/>
</dbReference>
<organism evidence="14 15">
    <name type="scientific">Paenibacillus glacialis</name>
    <dbReference type="NCBI Taxonomy" id="494026"/>
    <lineage>
        <taxon>Bacteria</taxon>
        <taxon>Bacillati</taxon>
        <taxon>Bacillota</taxon>
        <taxon>Bacilli</taxon>
        <taxon>Bacillales</taxon>
        <taxon>Paenibacillaceae</taxon>
        <taxon>Paenibacillus</taxon>
    </lineage>
</organism>
<dbReference type="Pfam" id="PF02743">
    <property type="entry name" value="dCache_1"/>
    <property type="match status" value="1"/>
</dbReference>
<keyword evidence="7 11" id="KW-0472">Membrane</keyword>
<dbReference type="Gene3D" id="3.30.450.20">
    <property type="entry name" value="PAS domain"/>
    <property type="match status" value="2"/>
</dbReference>
<dbReference type="Gene3D" id="1.10.287.950">
    <property type="entry name" value="Methyl-accepting chemotaxis protein"/>
    <property type="match status" value="1"/>
</dbReference>
<evidence type="ECO:0000259" key="12">
    <source>
        <dbReference type="PROSITE" id="PS50111"/>
    </source>
</evidence>
<dbReference type="SUPFAM" id="SSF58104">
    <property type="entry name" value="Methyl-accepting chemotaxis protein (MCP) signaling domain"/>
    <property type="match status" value="1"/>
</dbReference>
<dbReference type="SUPFAM" id="SSF103190">
    <property type="entry name" value="Sensory domain-like"/>
    <property type="match status" value="1"/>
</dbReference>
<evidence type="ECO:0000256" key="3">
    <source>
        <dbReference type="ARBA" id="ARBA00022481"/>
    </source>
</evidence>
<evidence type="ECO:0000256" key="8">
    <source>
        <dbReference type="ARBA" id="ARBA00023224"/>
    </source>
</evidence>
<dbReference type="Pfam" id="PF00672">
    <property type="entry name" value="HAMP"/>
    <property type="match status" value="1"/>
</dbReference>
<comment type="caution">
    <text evidence="14">The sequence shown here is derived from an EMBL/GenBank/DDBJ whole genome shotgun (WGS) entry which is preliminary data.</text>
</comment>
<keyword evidence="3" id="KW-0488">Methylation</keyword>
<proteinExistence type="inferred from homology"/>
<dbReference type="InterPro" id="IPR029151">
    <property type="entry name" value="Sensor-like_sf"/>
</dbReference>
<keyword evidence="4" id="KW-0145">Chemotaxis</keyword>
<dbReference type="GO" id="GO:0007165">
    <property type="term" value="P:signal transduction"/>
    <property type="evidence" value="ECO:0007669"/>
    <property type="project" value="UniProtKB-KW"/>
</dbReference>
<evidence type="ECO:0000259" key="13">
    <source>
        <dbReference type="PROSITE" id="PS50885"/>
    </source>
</evidence>
<dbReference type="OrthoDB" id="243053at2"/>
<dbReference type="Proteomes" id="UP000076967">
    <property type="component" value="Unassembled WGS sequence"/>
</dbReference>
<evidence type="ECO:0000256" key="6">
    <source>
        <dbReference type="ARBA" id="ARBA00022989"/>
    </source>
</evidence>
<feature type="domain" description="HAMP" evidence="13">
    <location>
        <begin position="300"/>
        <end position="352"/>
    </location>
</feature>
<dbReference type="CDD" id="cd11386">
    <property type="entry name" value="MCP_signal"/>
    <property type="match status" value="1"/>
</dbReference>
<dbReference type="Pfam" id="PF00015">
    <property type="entry name" value="MCPsignal"/>
    <property type="match status" value="1"/>
</dbReference>
<dbReference type="EMBL" id="LVJH01000039">
    <property type="protein sequence ID" value="OAB40138.1"/>
    <property type="molecule type" value="Genomic_DNA"/>
</dbReference>
<dbReference type="GO" id="GO:0006935">
    <property type="term" value="P:chemotaxis"/>
    <property type="evidence" value="ECO:0007669"/>
    <property type="project" value="UniProtKB-KW"/>
</dbReference>
<dbReference type="InterPro" id="IPR033479">
    <property type="entry name" value="dCache_1"/>
</dbReference>
<feature type="transmembrane region" description="Helical" evidence="11">
    <location>
        <begin position="12"/>
        <end position="34"/>
    </location>
</feature>
<evidence type="ECO:0000256" key="11">
    <source>
        <dbReference type="SAM" id="Phobius"/>
    </source>
</evidence>
<evidence type="ECO:0000313" key="14">
    <source>
        <dbReference type="EMBL" id="OAB40138.1"/>
    </source>
</evidence>
<reference evidence="14 15" key="1">
    <citation type="submission" date="2016-03" db="EMBL/GenBank/DDBJ databases">
        <title>Draft genome sequence of Paenibacillus glacialis DSM 22343.</title>
        <authorList>
            <person name="Shin S.-K."/>
            <person name="Yi H."/>
        </authorList>
    </citation>
    <scope>NUCLEOTIDE SEQUENCE [LARGE SCALE GENOMIC DNA]</scope>
    <source>
        <strain evidence="14 15">DSM 22343</strain>
    </source>
</reference>
<keyword evidence="6 11" id="KW-1133">Transmembrane helix</keyword>
<dbReference type="InterPro" id="IPR003660">
    <property type="entry name" value="HAMP_dom"/>
</dbReference>
<dbReference type="PANTHER" id="PTHR32089:SF114">
    <property type="entry name" value="METHYL-ACCEPTING CHEMOTAXIS PROTEIN MCPB"/>
    <property type="match status" value="1"/>
</dbReference>
<dbReference type="CDD" id="cd12912">
    <property type="entry name" value="PDC2_MCP_like"/>
    <property type="match status" value="1"/>
</dbReference>
<evidence type="ECO:0000256" key="2">
    <source>
        <dbReference type="ARBA" id="ARBA00022475"/>
    </source>
</evidence>
<dbReference type="AlphaFoldDB" id="A0A168J474"/>
<sequence>MFRKKLALTIKTRLIVAFLVILILPCISIGWFSYQKAADQVTHQIMENATQSIQLSDDQITALISTATSDMDYLSTRIHSELIKGAEETQIQTLLDEYMNLSPEFLSAYYGSEDGNMIRSPYQPMEKGYDPRSREWYKNAMANKGVAVVNNPSVSAVTGDVVVVPAQALSDGAGVVAANINLTKLAETLSLIKIGDKGYVTILDKDQSYLVHPTIAPGTKNTEGFMSKFYESDTGIVDYEFNGLSKRAVFVTNKLTGWKIIGAIEMAEITSATRGILYTTLIVIAIAFVLGALLVYWIVRSISKPLQQLLSATAKIADGDLTEVIAIRSQDELGDLSISVNNMTHQLRDLIGEVLSSSQNVAAASQQISATTEEVANGSSMQAEASQTMYEQFNELSIAINSVAESAEEASILAGRTTLIARDGGEIVKQSVISMTQVSSEMERLEEDSVQIGEIIEVIDDIAEQTNLLALNAAIEAARAGEQGRGFAVVADEVRKLAERSGKATTQITSIIKGMQANTHKSVVAVASGVSQSQQTGQAFKEIMEMISETEHKVNEIAAASEEQAAQANEVMQSIESISSASQEAAAASEETAATSHSLAQLAVGLNESVSIFKVK</sequence>
<dbReference type="GO" id="GO:0005886">
    <property type="term" value="C:plasma membrane"/>
    <property type="evidence" value="ECO:0007669"/>
    <property type="project" value="UniProtKB-SubCell"/>
</dbReference>
<evidence type="ECO:0000256" key="5">
    <source>
        <dbReference type="ARBA" id="ARBA00022692"/>
    </source>
</evidence>
<keyword evidence="15" id="KW-1185">Reference proteome</keyword>
<evidence type="ECO:0000256" key="7">
    <source>
        <dbReference type="ARBA" id="ARBA00023136"/>
    </source>
</evidence>
<feature type="transmembrane region" description="Helical" evidence="11">
    <location>
        <begin position="276"/>
        <end position="299"/>
    </location>
</feature>
<evidence type="ECO:0000313" key="15">
    <source>
        <dbReference type="Proteomes" id="UP000076967"/>
    </source>
</evidence>
<dbReference type="CDD" id="cd12914">
    <property type="entry name" value="PDC1_DGC_like"/>
    <property type="match status" value="1"/>
</dbReference>
<dbReference type="PROSITE" id="PS50885">
    <property type="entry name" value="HAMP"/>
    <property type="match status" value="1"/>
</dbReference>
<dbReference type="RefSeq" id="WP_068535685.1">
    <property type="nucleotide sequence ID" value="NZ_LVJH01000039.1"/>
</dbReference>
<keyword evidence="2" id="KW-1003">Cell membrane</keyword>
<protein>
    <recommendedName>
        <fullName evidence="16">Chemotaxis protein</fullName>
    </recommendedName>
</protein>
<dbReference type="CDD" id="cd06225">
    <property type="entry name" value="HAMP"/>
    <property type="match status" value="1"/>
</dbReference>
<evidence type="ECO:0000256" key="10">
    <source>
        <dbReference type="PROSITE-ProRule" id="PRU00284"/>
    </source>
</evidence>
<keyword evidence="8 10" id="KW-0807">Transducer</keyword>
<feature type="domain" description="Methyl-accepting transducer" evidence="12">
    <location>
        <begin position="357"/>
        <end position="600"/>
    </location>
</feature>
<dbReference type="PROSITE" id="PS50111">
    <property type="entry name" value="CHEMOTAXIS_TRANSDUC_2"/>
    <property type="match status" value="1"/>
</dbReference>
<keyword evidence="5 11" id="KW-0812">Transmembrane</keyword>
<evidence type="ECO:0000256" key="1">
    <source>
        <dbReference type="ARBA" id="ARBA00004651"/>
    </source>
</evidence>
<dbReference type="PANTHER" id="PTHR32089">
    <property type="entry name" value="METHYL-ACCEPTING CHEMOTAXIS PROTEIN MCPB"/>
    <property type="match status" value="1"/>
</dbReference>
<evidence type="ECO:0000256" key="9">
    <source>
        <dbReference type="ARBA" id="ARBA00029447"/>
    </source>
</evidence>
<name>A0A168J474_9BACL</name>
<comment type="similarity">
    <text evidence="9">Belongs to the methyl-accepting chemotaxis (MCP) protein family.</text>
</comment>
<dbReference type="STRING" id="494026.PGLA_18440"/>
<dbReference type="SMART" id="SM00304">
    <property type="entry name" value="HAMP"/>
    <property type="match status" value="1"/>
</dbReference>
<accession>A0A168J474</accession>
<evidence type="ECO:0000256" key="4">
    <source>
        <dbReference type="ARBA" id="ARBA00022500"/>
    </source>
</evidence>
<evidence type="ECO:0008006" key="16">
    <source>
        <dbReference type="Google" id="ProtNLM"/>
    </source>
</evidence>
<gene>
    <name evidence="14" type="ORF">PGLA_18440</name>
</gene>
<dbReference type="SMART" id="SM00283">
    <property type="entry name" value="MA"/>
    <property type="match status" value="1"/>
</dbReference>
<dbReference type="FunFam" id="1.10.287.950:FF:000001">
    <property type="entry name" value="Methyl-accepting chemotaxis sensory transducer"/>
    <property type="match status" value="1"/>
</dbReference>
<comment type="subcellular location">
    <subcellularLocation>
        <location evidence="1">Cell membrane</location>
        <topology evidence="1">Multi-pass membrane protein</topology>
    </subcellularLocation>
</comment>